<comment type="caution">
    <text evidence="1">The sequence shown here is derived from an EMBL/GenBank/DDBJ whole genome shotgun (WGS) entry which is preliminary data.</text>
</comment>
<dbReference type="AlphaFoldDB" id="A0ABD3FI47"/>
<name>A0ABD3FI47_9STRA</name>
<dbReference type="InterPro" id="IPR038324">
    <property type="entry name" value="Rpb4/RPC9_sf"/>
</dbReference>
<evidence type="ECO:0000313" key="1">
    <source>
        <dbReference type="EMBL" id="KAL3666588.1"/>
    </source>
</evidence>
<dbReference type="Proteomes" id="UP001632037">
    <property type="component" value="Unassembled WGS sequence"/>
</dbReference>
<reference evidence="1 2" key="1">
    <citation type="submission" date="2024-09" db="EMBL/GenBank/DDBJ databases">
        <title>Genome sequencing and assembly of Phytophthora oleae, isolate VK10A, causative agent of rot of olive drupes.</title>
        <authorList>
            <person name="Conti Taguali S."/>
            <person name="Riolo M."/>
            <person name="La Spada F."/>
            <person name="Cacciola S.O."/>
            <person name="Dionisio G."/>
        </authorList>
    </citation>
    <scope>NUCLEOTIDE SEQUENCE [LARGE SCALE GENOMIC DNA]</scope>
    <source>
        <strain evidence="1 2">VK10A</strain>
    </source>
</reference>
<protein>
    <submittedName>
        <fullName evidence="1">Uncharacterized protein</fullName>
    </submittedName>
</protein>
<accession>A0ABD3FI47</accession>
<proteinExistence type="predicted"/>
<sequence length="51" mass="5819">MPYPFMELNDAAELNLGDDFNDDVCLSNAEVAVILDKQKTDYVEQKKPLTR</sequence>
<organism evidence="1 2">
    <name type="scientific">Phytophthora oleae</name>
    <dbReference type="NCBI Taxonomy" id="2107226"/>
    <lineage>
        <taxon>Eukaryota</taxon>
        <taxon>Sar</taxon>
        <taxon>Stramenopiles</taxon>
        <taxon>Oomycota</taxon>
        <taxon>Peronosporomycetes</taxon>
        <taxon>Peronosporales</taxon>
        <taxon>Peronosporaceae</taxon>
        <taxon>Phytophthora</taxon>
    </lineage>
</organism>
<keyword evidence="2" id="KW-1185">Reference proteome</keyword>
<dbReference type="Gene3D" id="1.20.1250.40">
    <property type="match status" value="1"/>
</dbReference>
<gene>
    <name evidence="1" type="ORF">V7S43_008215</name>
</gene>
<evidence type="ECO:0000313" key="2">
    <source>
        <dbReference type="Proteomes" id="UP001632037"/>
    </source>
</evidence>
<dbReference type="EMBL" id="JBIMZQ010000016">
    <property type="protein sequence ID" value="KAL3666588.1"/>
    <property type="molecule type" value="Genomic_DNA"/>
</dbReference>